<evidence type="ECO:0000313" key="1">
    <source>
        <dbReference type="EMBL" id="BCS88783.1"/>
    </source>
</evidence>
<dbReference type="Proteomes" id="UP001053296">
    <property type="component" value="Chromosome"/>
</dbReference>
<reference evidence="1" key="1">
    <citation type="journal article" date="2022" name="Arch. Microbiol.">
        <title>Pseudodesulfovibrio sediminis sp. nov., a mesophilic and neutrophilic sulfate-reducing bacterium isolated from sediment of a brackish lake.</title>
        <authorList>
            <person name="Takahashi A."/>
            <person name="Kojima H."/>
            <person name="Watanabe M."/>
            <person name="Fukui M."/>
        </authorList>
    </citation>
    <scope>NUCLEOTIDE SEQUENCE</scope>
    <source>
        <strain evidence="1">SF6</strain>
    </source>
</reference>
<proteinExistence type="predicted"/>
<name>A0ABN6EV96_9BACT</name>
<sequence length="93" mass="10019">MLFELFLLQASSLFFPLLNLLLLPDGVVNGGTAAKAGGKQRDTQKKIECKLSAAASASTVLSLVRKNKSPLFDHSNILAACRMASSVRPKFRV</sequence>
<protein>
    <recommendedName>
        <fullName evidence="3">Secreted protein</fullName>
    </recommendedName>
</protein>
<evidence type="ECO:0008006" key="3">
    <source>
        <dbReference type="Google" id="ProtNLM"/>
    </source>
</evidence>
<organism evidence="1 2">
    <name type="scientific">Pseudodesulfovibrio sediminis</name>
    <dbReference type="NCBI Taxonomy" id="2810563"/>
    <lineage>
        <taxon>Bacteria</taxon>
        <taxon>Pseudomonadati</taxon>
        <taxon>Thermodesulfobacteriota</taxon>
        <taxon>Desulfovibrionia</taxon>
        <taxon>Desulfovibrionales</taxon>
        <taxon>Desulfovibrionaceae</taxon>
    </lineage>
</organism>
<keyword evidence="2" id="KW-1185">Reference proteome</keyword>
<gene>
    <name evidence="1" type="ORF">PSDVSF_20250</name>
</gene>
<accession>A0ABN6EV96</accession>
<dbReference type="EMBL" id="AP024485">
    <property type="protein sequence ID" value="BCS88783.1"/>
    <property type="molecule type" value="Genomic_DNA"/>
</dbReference>
<evidence type="ECO:0000313" key="2">
    <source>
        <dbReference type="Proteomes" id="UP001053296"/>
    </source>
</evidence>